<evidence type="ECO:0000313" key="4">
    <source>
        <dbReference type="Proteomes" id="UP000479114"/>
    </source>
</evidence>
<dbReference type="RefSeq" id="WP_162639931.1">
    <property type="nucleotide sequence ID" value="NZ_CP048286.1"/>
</dbReference>
<gene>
    <name evidence="3" type="ORF">GZH47_09825</name>
</gene>
<feature type="signal peptide" evidence="1">
    <location>
        <begin position="1"/>
        <end position="25"/>
    </location>
</feature>
<evidence type="ECO:0000256" key="1">
    <source>
        <dbReference type="SAM" id="SignalP"/>
    </source>
</evidence>
<dbReference type="EMBL" id="CP048286">
    <property type="protein sequence ID" value="QHW31122.1"/>
    <property type="molecule type" value="Genomic_DNA"/>
</dbReference>
<sequence>MVKMKKALAVSVLSVALLIPGIAQAQEMGSMEPKSDTMMEQSAMMDMKELVPLRMFADTLGYSIMWNKDDRSITLTYMGMNMGMSSMMGAVEDMQMSNQPQMSMDDRYTIKLMLDSKVIMVGMDKKMLKQSPMLMHGSVYISKDIVTSYLLAPFMMK</sequence>
<reference evidence="3 4" key="1">
    <citation type="submission" date="2020-02" db="EMBL/GenBank/DDBJ databases">
        <title>Paenibacillus sp. nov., isolated from rhizosphere soil of tomato.</title>
        <authorList>
            <person name="Weon H.-Y."/>
            <person name="Lee S.A."/>
        </authorList>
    </citation>
    <scope>NUCLEOTIDE SEQUENCE [LARGE SCALE GENOMIC DNA]</scope>
    <source>
        <strain evidence="3 4">14171R-81</strain>
    </source>
</reference>
<accession>A0A6C0P389</accession>
<dbReference type="Gene3D" id="3.30.457.10">
    <property type="entry name" value="Copper amine oxidase-like, N-terminal domain"/>
    <property type="match status" value="1"/>
</dbReference>
<dbReference type="InterPro" id="IPR036582">
    <property type="entry name" value="Mao_N_sf"/>
</dbReference>
<dbReference type="AlphaFoldDB" id="A0A6C0P389"/>
<proteinExistence type="predicted"/>
<dbReference type="KEGG" id="prz:GZH47_09825"/>
<organism evidence="3 4">
    <name type="scientific">Paenibacillus rhizovicinus</name>
    <dbReference type="NCBI Taxonomy" id="2704463"/>
    <lineage>
        <taxon>Bacteria</taxon>
        <taxon>Bacillati</taxon>
        <taxon>Bacillota</taxon>
        <taxon>Bacilli</taxon>
        <taxon>Bacillales</taxon>
        <taxon>Paenibacillaceae</taxon>
        <taxon>Paenibacillus</taxon>
    </lineage>
</organism>
<evidence type="ECO:0000259" key="2">
    <source>
        <dbReference type="Pfam" id="PF07833"/>
    </source>
</evidence>
<keyword evidence="4" id="KW-1185">Reference proteome</keyword>
<feature type="chain" id="PRO_5025397823" description="Copper amine oxidase-like N-terminal domain-containing protein" evidence="1">
    <location>
        <begin position="26"/>
        <end position="157"/>
    </location>
</feature>
<evidence type="ECO:0000313" key="3">
    <source>
        <dbReference type="EMBL" id="QHW31122.1"/>
    </source>
</evidence>
<feature type="domain" description="Copper amine oxidase-like N-terminal" evidence="2">
    <location>
        <begin position="45"/>
        <end position="150"/>
    </location>
</feature>
<dbReference type="Pfam" id="PF07833">
    <property type="entry name" value="Cu_amine_oxidN1"/>
    <property type="match status" value="1"/>
</dbReference>
<dbReference type="SUPFAM" id="SSF55383">
    <property type="entry name" value="Copper amine oxidase, domain N"/>
    <property type="match status" value="1"/>
</dbReference>
<keyword evidence="1" id="KW-0732">Signal</keyword>
<name>A0A6C0P389_9BACL</name>
<dbReference type="InterPro" id="IPR012854">
    <property type="entry name" value="Cu_amine_oxidase-like_N"/>
</dbReference>
<protein>
    <recommendedName>
        <fullName evidence="2">Copper amine oxidase-like N-terminal domain-containing protein</fullName>
    </recommendedName>
</protein>
<dbReference type="Proteomes" id="UP000479114">
    <property type="component" value="Chromosome"/>
</dbReference>